<dbReference type="RefSeq" id="WP_158349570.1">
    <property type="nucleotide sequence ID" value="NZ_CP032996.1"/>
</dbReference>
<evidence type="ECO:0000256" key="3">
    <source>
        <dbReference type="ARBA" id="ARBA00011245"/>
    </source>
</evidence>
<accession>A0A4D6YMZ1</accession>
<dbReference type="Gene3D" id="1.20.120.640">
    <property type="entry name" value="Anticodon-binding domain of a subclass of class I aminoacyl-tRNA synthetases"/>
    <property type="match status" value="1"/>
</dbReference>
<organism evidence="14 15">
    <name type="scientific">Buchnera aphidicola</name>
    <name type="common">Therioaphis trifolii</name>
    <dbReference type="NCBI Taxonomy" id="1241884"/>
    <lineage>
        <taxon>Bacteria</taxon>
        <taxon>Pseudomonadati</taxon>
        <taxon>Pseudomonadota</taxon>
        <taxon>Gammaproteobacteria</taxon>
        <taxon>Enterobacterales</taxon>
        <taxon>Erwiniaceae</taxon>
        <taxon>Buchnera</taxon>
    </lineage>
</organism>
<reference evidence="14 15" key="1">
    <citation type="submission" date="2018-10" db="EMBL/GenBank/DDBJ databases">
        <title>Comparative functional genomics of the obligate endosymbiont Buchnera aphidicola.</title>
        <authorList>
            <person name="Chong R.A."/>
        </authorList>
    </citation>
    <scope>NUCLEOTIDE SEQUENCE [LARGE SCALE GENOMIC DNA]</scope>
    <source>
        <strain evidence="14 15">Tma</strain>
    </source>
</reference>
<evidence type="ECO:0000256" key="12">
    <source>
        <dbReference type="HAMAP-Rule" id="MF_00041"/>
    </source>
</evidence>
<feature type="short sequence motif" description="'KMSKS' region" evidence="12">
    <location>
        <begin position="267"/>
        <end position="271"/>
    </location>
</feature>
<dbReference type="PANTHER" id="PTHR10890">
    <property type="entry name" value="CYSTEINYL-TRNA SYNTHETASE"/>
    <property type="match status" value="1"/>
</dbReference>
<evidence type="ECO:0000256" key="10">
    <source>
        <dbReference type="ARBA" id="ARBA00022917"/>
    </source>
</evidence>
<keyword evidence="11 12" id="KW-0030">Aminoacyl-tRNA synthetase</keyword>
<evidence type="ECO:0000256" key="6">
    <source>
        <dbReference type="ARBA" id="ARBA00022723"/>
    </source>
</evidence>
<feature type="binding site" evidence="12">
    <location>
        <position position="234"/>
    </location>
    <ligand>
        <name>Zn(2+)</name>
        <dbReference type="ChEBI" id="CHEBI:29105"/>
    </ligand>
</feature>
<dbReference type="OrthoDB" id="9815130at2"/>
<keyword evidence="5 12" id="KW-0436">Ligase</keyword>
<gene>
    <name evidence="12" type="primary">cysS</name>
    <name evidence="14" type="ORF">D9V81_01645</name>
</gene>
<dbReference type="GO" id="GO:0005524">
    <property type="term" value="F:ATP binding"/>
    <property type="evidence" value="ECO:0007669"/>
    <property type="project" value="UniProtKB-UniRule"/>
</dbReference>
<dbReference type="InterPro" id="IPR009080">
    <property type="entry name" value="tRNAsynth_Ia_anticodon-bd"/>
</dbReference>
<dbReference type="GO" id="GO:0005829">
    <property type="term" value="C:cytosol"/>
    <property type="evidence" value="ECO:0007669"/>
    <property type="project" value="TreeGrafter"/>
</dbReference>
<dbReference type="GO" id="GO:0004817">
    <property type="term" value="F:cysteine-tRNA ligase activity"/>
    <property type="evidence" value="ECO:0007669"/>
    <property type="project" value="UniProtKB-UniRule"/>
</dbReference>
<comment type="subunit">
    <text evidence="3 12">Monomer.</text>
</comment>
<evidence type="ECO:0000256" key="7">
    <source>
        <dbReference type="ARBA" id="ARBA00022741"/>
    </source>
</evidence>
<keyword evidence="10 12" id="KW-0648">Protein biosynthesis</keyword>
<keyword evidence="6 12" id="KW-0479">Metal-binding</keyword>
<dbReference type="AlphaFoldDB" id="A0A4D6YMZ1"/>
<dbReference type="Gene3D" id="3.40.50.620">
    <property type="entry name" value="HUPs"/>
    <property type="match status" value="1"/>
</dbReference>
<dbReference type="NCBIfam" id="TIGR00435">
    <property type="entry name" value="cysS"/>
    <property type="match status" value="1"/>
</dbReference>
<keyword evidence="8 12" id="KW-0862">Zinc</keyword>
<feature type="binding site" evidence="12">
    <location>
        <position position="28"/>
    </location>
    <ligand>
        <name>Zn(2+)</name>
        <dbReference type="ChEBI" id="CHEBI:29105"/>
    </ligand>
</feature>
<dbReference type="PRINTS" id="PR00983">
    <property type="entry name" value="TRNASYNTHCYS"/>
</dbReference>
<dbReference type="InterPro" id="IPR015273">
    <property type="entry name" value="Cys-tRNA-synt_Ia_DALR"/>
</dbReference>
<comment type="subcellular location">
    <subcellularLocation>
        <location evidence="1 12">Cytoplasm</location>
    </subcellularLocation>
</comment>
<dbReference type="HAMAP" id="MF_00041">
    <property type="entry name" value="Cys_tRNA_synth"/>
    <property type="match status" value="1"/>
</dbReference>
<dbReference type="Pfam" id="PF09190">
    <property type="entry name" value="DALR_2"/>
    <property type="match status" value="1"/>
</dbReference>
<dbReference type="InterPro" id="IPR024909">
    <property type="entry name" value="Cys-tRNA/MSH_ligase"/>
</dbReference>
<dbReference type="CDD" id="cd00672">
    <property type="entry name" value="CysRS_core"/>
    <property type="match status" value="1"/>
</dbReference>
<feature type="short sequence motif" description="'HIGH' region" evidence="12">
    <location>
        <begin position="30"/>
        <end position="40"/>
    </location>
</feature>
<evidence type="ECO:0000256" key="11">
    <source>
        <dbReference type="ARBA" id="ARBA00023146"/>
    </source>
</evidence>
<keyword evidence="4 12" id="KW-0963">Cytoplasm</keyword>
<comment type="similarity">
    <text evidence="2 12">Belongs to the class-I aminoacyl-tRNA synthetase family.</text>
</comment>
<dbReference type="Proteomes" id="UP000298603">
    <property type="component" value="Chromosome"/>
</dbReference>
<dbReference type="SUPFAM" id="SSF47323">
    <property type="entry name" value="Anticodon-binding domain of a subclass of class I aminoacyl-tRNA synthetases"/>
    <property type="match status" value="1"/>
</dbReference>
<dbReference type="EC" id="6.1.1.16" evidence="12"/>
<dbReference type="SMART" id="SM00840">
    <property type="entry name" value="DALR_2"/>
    <property type="match status" value="1"/>
</dbReference>
<dbReference type="Pfam" id="PF01406">
    <property type="entry name" value="tRNA-synt_1e"/>
    <property type="match status" value="1"/>
</dbReference>
<feature type="domain" description="Cysteinyl-tRNA synthetase class Ia DALR" evidence="13">
    <location>
        <begin position="347"/>
        <end position="409"/>
    </location>
</feature>
<feature type="binding site" evidence="12">
    <location>
        <position position="209"/>
    </location>
    <ligand>
        <name>Zn(2+)</name>
        <dbReference type="ChEBI" id="CHEBI:29105"/>
    </ligand>
</feature>
<evidence type="ECO:0000256" key="1">
    <source>
        <dbReference type="ARBA" id="ARBA00004496"/>
    </source>
</evidence>
<keyword evidence="7 12" id="KW-0547">Nucleotide-binding</keyword>
<dbReference type="SUPFAM" id="SSF52374">
    <property type="entry name" value="Nucleotidylyl transferase"/>
    <property type="match status" value="1"/>
</dbReference>
<dbReference type="InterPro" id="IPR015803">
    <property type="entry name" value="Cys-tRNA-ligase"/>
</dbReference>
<evidence type="ECO:0000256" key="4">
    <source>
        <dbReference type="ARBA" id="ARBA00022490"/>
    </source>
</evidence>
<dbReference type="GO" id="GO:0008270">
    <property type="term" value="F:zinc ion binding"/>
    <property type="evidence" value="ECO:0007669"/>
    <property type="project" value="UniProtKB-UniRule"/>
</dbReference>
<dbReference type="InterPro" id="IPR014729">
    <property type="entry name" value="Rossmann-like_a/b/a_fold"/>
</dbReference>
<dbReference type="GO" id="GO:0006423">
    <property type="term" value="P:cysteinyl-tRNA aminoacylation"/>
    <property type="evidence" value="ECO:0007669"/>
    <property type="project" value="UniProtKB-UniRule"/>
</dbReference>
<name>A0A4D6YMZ1_9GAMM</name>
<keyword evidence="9 12" id="KW-0067">ATP-binding</keyword>
<comment type="catalytic activity">
    <reaction evidence="12">
        <text>tRNA(Cys) + L-cysteine + ATP = L-cysteinyl-tRNA(Cys) + AMP + diphosphate</text>
        <dbReference type="Rhea" id="RHEA:17773"/>
        <dbReference type="Rhea" id="RHEA-COMP:9661"/>
        <dbReference type="Rhea" id="RHEA-COMP:9679"/>
        <dbReference type="ChEBI" id="CHEBI:30616"/>
        <dbReference type="ChEBI" id="CHEBI:33019"/>
        <dbReference type="ChEBI" id="CHEBI:35235"/>
        <dbReference type="ChEBI" id="CHEBI:78442"/>
        <dbReference type="ChEBI" id="CHEBI:78517"/>
        <dbReference type="ChEBI" id="CHEBI:456215"/>
        <dbReference type="EC" id="6.1.1.16"/>
    </reaction>
</comment>
<evidence type="ECO:0000256" key="8">
    <source>
        <dbReference type="ARBA" id="ARBA00022833"/>
    </source>
</evidence>
<dbReference type="PANTHER" id="PTHR10890:SF3">
    <property type="entry name" value="CYSTEINE--TRNA LIGASE, CYTOPLASMIC"/>
    <property type="match status" value="1"/>
</dbReference>
<evidence type="ECO:0000256" key="5">
    <source>
        <dbReference type="ARBA" id="ARBA00022598"/>
    </source>
</evidence>
<evidence type="ECO:0000313" key="15">
    <source>
        <dbReference type="Proteomes" id="UP000298603"/>
    </source>
</evidence>
<dbReference type="EMBL" id="CP032996">
    <property type="protein sequence ID" value="QCI27304.1"/>
    <property type="molecule type" value="Genomic_DNA"/>
</dbReference>
<protein>
    <recommendedName>
        <fullName evidence="12">Cysteine--tRNA ligase</fullName>
        <ecNumber evidence="12">6.1.1.16</ecNumber>
    </recommendedName>
    <alternativeName>
        <fullName evidence="12">Cysteinyl-tRNA synthetase</fullName>
        <shortName evidence="12">CysRS</shortName>
    </alternativeName>
</protein>
<comment type="cofactor">
    <cofactor evidence="12">
        <name>Zn(2+)</name>
        <dbReference type="ChEBI" id="CHEBI:29105"/>
    </cofactor>
    <text evidence="12">Binds 1 zinc ion per subunit.</text>
</comment>
<evidence type="ECO:0000313" key="14">
    <source>
        <dbReference type="EMBL" id="QCI27304.1"/>
    </source>
</evidence>
<proteinExistence type="inferred from homology"/>
<feature type="binding site" evidence="12">
    <location>
        <position position="238"/>
    </location>
    <ligand>
        <name>Zn(2+)</name>
        <dbReference type="ChEBI" id="CHEBI:29105"/>
    </ligand>
</feature>
<sequence>MLKIFNTLTKKKEIFIPICEKIINIYVCGITVYDHCHIGHARTFTIFDMIIKYLRYCKYKVQYIRNITDIDDKIIKSAKLNNENIDLLTNRMIKSMNQDFLNLGLINPDFQPKVTNHIQDIISIINKLINKNYAYISKNGDVVFSISHCKNYGELSKQKINKLKFKNFIDYNNKICKNDFVLWKKLDQLDLPNWNSPWGIGRPGWHIECSAINHNFFGKNVDIHGGGVDLLFPHHENERAQSMCFYNVKNYGKYWIHVGSLLVNNKKMSKSLKNTVFLKNLLKLYNSEVIRYFFLLTHYRKPLLYNIKNLNSAYQSLRKLYIIINKIDNNVILNKKFYIKYQYFCTNFFNALHDDFNTPQAISILFSLLKKIKNLFNKDKKKIAIQLIYQLKYLANIIGLLNQDPNFFLKK</sequence>
<evidence type="ECO:0000259" key="13">
    <source>
        <dbReference type="SMART" id="SM00840"/>
    </source>
</evidence>
<dbReference type="InterPro" id="IPR032678">
    <property type="entry name" value="tRNA-synt_1_cat_dom"/>
</dbReference>
<keyword evidence="15" id="KW-1185">Reference proteome</keyword>
<feature type="binding site" evidence="12">
    <location>
        <position position="270"/>
    </location>
    <ligand>
        <name>ATP</name>
        <dbReference type="ChEBI" id="CHEBI:30616"/>
    </ligand>
</feature>
<evidence type="ECO:0000256" key="2">
    <source>
        <dbReference type="ARBA" id="ARBA00005594"/>
    </source>
</evidence>
<evidence type="ECO:0000256" key="9">
    <source>
        <dbReference type="ARBA" id="ARBA00022840"/>
    </source>
</evidence>